<dbReference type="FunFam" id="2.10.25.10:FF:000123">
    <property type="entry name" value="Crumbs homolog 1 (Drosophila)"/>
    <property type="match status" value="1"/>
</dbReference>
<feature type="domain" description="EGF-like" evidence="8">
    <location>
        <begin position="115"/>
        <end position="153"/>
    </location>
</feature>
<comment type="caution">
    <text evidence="6">Lacks conserved residue(s) required for the propagation of feature annotation.</text>
</comment>
<feature type="domain" description="EGF-like" evidence="8">
    <location>
        <begin position="234"/>
        <end position="271"/>
    </location>
</feature>
<comment type="caution">
    <text evidence="10">The sequence shown here is derived from an EMBL/GenBank/DDBJ whole genome shotgun (WGS) entry which is preliminary data.</text>
</comment>
<dbReference type="Pfam" id="PF00041">
    <property type="entry name" value="fn3"/>
    <property type="match status" value="1"/>
</dbReference>
<proteinExistence type="predicted"/>
<dbReference type="SUPFAM" id="SSF57196">
    <property type="entry name" value="EGF/Laminin"/>
    <property type="match status" value="4"/>
</dbReference>
<dbReference type="Proteomes" id="UP001497623">
    <property type="component" value="Unassembled WGS sequence"/>
</dbReference>
<feature type="domain" description="EGF-like" evidence="8">
    <location>
        <begin position="311"/>
        <end position="346"/>
    </location>
</feature>
<dbReference type="GO" id="GO:0045197">
    <property type="term" value="P:establishment or maintenance of epithelial cell apical/basal polarity"/>
    <property type="evidence" value="ECO:0007669"/>
    <property type="project" value="TreeGrafter"/>
</dbReference>
<dbReference type="InterPro" id="IPR018097">
    <property type="entry name" value="EGF_Ca-bd_CS"/>
</dbReference>
<dbReference type="PANTHER" id="PTHR24049">
    <property type="entry name" value="CRUMBS FAMILY MEMBER"/>
    <property type="match status" value="1"/>
</dbReference>
<evidence type="ECO:0000313" key="10">
    <source>
        <dbReference type="EMBL" id="CAL4079550.1"/>
    </source>
</evidence>
<dbReference type="InterPro" id="IPR036116">
    <property type="entry name" value="FN3_sf"/>
</dbReference>
<dbReference type="GO" id="GO:0007157">
    <property type="term" value="P:heterophilic cell-cell adhesion via plasma membrane cell adhesion molecules"/>
    <property type="evidence" value="ECO:0007669"/>
    <property type="project" value="TreeGrafter"/>
</dbReference>
<dbReference type="EMBL" id="CAXKWB010005718">
    <property type="protein sequence ID" value="CAL4079550.1"/>
    <property type="molecule type" value="Genomic_DNA"/>
</dbReference>
<feature type="non-terminal residue" evidence="10">
    <location>
        <position position="1044"/>
    </location>
</feature>
<feature type="region of interest" description="Disordered" evidence="7">
    <location>
        <begin position="1015"/>
        <end position="1044"/>
    </location>
</feature>
<evidence type="ECO:0000256" key="3">
    <source>
        <dbReference type="ARBA" id="ARBA00022737"/>
    </source>
</evidence>
<evidence type="ECO:0000256" key="4">
    <source>
        <dbReference type="ARBA" id="ARBA00023157"/>
    </source>
</evidence>
<feature type="disulfide bond" evidence="6">
    <location>
        <begin position="336"/>
        <end position="345"/>
    </location>
</feature>
<dbReference type="PANTHER" id="PTHR24049:SF22">
    <property type="entry name" value="DROSOPHILA CRUMBS HOMOLOG"/>
    <property type="match status" value="1"/>
</dbReference>
<dbReference type="SMART" id="SM00179">
    <property type="entry name" value="EGF_CA"/>
    <property type="match status" value="5"/>
</dbReference>
<dbReference type="PROSITE" id="PS00010">
    <property type="entry name" value="ASX_HYDROXYL"/>
    <property type="match status" value="2"/>
</dbReference>
<gene>
    <name evidence="10" type="ORF">MNOR_LOCUS11052</name>
</gene>
<reference evidence="10 11" key="1">
    <citation type="submission" date="2024-05" db="EMBL/GenBank/DDBJ databases">
        <authorList>
            <person name="Wallberg A."/>
        </authorList>
    </citation>
    <scope>NUCLEOTIDE SEQUENCE [LARGE SCALE GENOMIC DNA]</scope>
</reference>
<dbReference type="InterPro" id="IPR013783">
    <property type="entry name" value="Ig-like_fold"/>
</dbReference>
<keyword evidence="4 6" id="KW-1015">Disulfide bond</keyword>
<dbReference type="AlphaFoldDB" id="A0AAV2QCB0"/>
<feature type="disulfide bond" evidence="6">
    <location>
        <begin position="182"/>
        <end position="191"/>
    </location>
</feature>
<dbReference type="PROSITE" id="PS01187">
    <property type="entry name" value="EGF_CA"/>
    <property type="match status" value="2"/>
</dbReference>
<sequence>APQAVEVLNTTESTMIVCWAPPEHGVPQGYTLTYTPMPRGRTGVLNLTLDDLTISENPAHNKTRKGTFTTKGAPIERYCAKVGGLQRWIEYVVRVRAWAGIRVSMGAEPITATTRNDFCGAGVCGEHGNCTLQHDDPGYACHCEQGYYGDNCEAHNPCLTGQPCSGYGTCHKTTNNGFTCNCYSGFYGKDCSQFDPCQATSINPCQNEGICKSEESGSYKCQCQHGYWGSTCENWDPCSSTPCQNMATCTNISSTEYTCICVPGFTGFDCQLDIDECASHRCQNRATCIDHVAHYTCSCIVGYTGVYCEEEIDECKVKPCVNGVCVDHLGDFECQCAKGWGGKTCYIDLESCPAQTTSTNIGEIIWPSTKHGGEVTVKCPYGITSTTQTLLQFTTTNLALTTTYLPTTTSNIDIANTATFSPTKNIPTTFTTSSLQYEDVNEVPEILSSGVSFDVTTNADWEDGSFTIERRHRRDLPRDLKLKQQRNMNYNKDDIHLGATPALKQANRHGPSARHHLINSRIRGTRTGLQSQIYQQRQQLSGQTDTQRVRSQTKYRKSIEHIGLYNNERNRQHSRSSRYGESKAILKEGLEEENEGDLRIGEKGVEKSKTEESLIRDPRKREPRTIEPNISEHRIGEIRIDEARIIQTEDKILAESQKDDGQMQNPRIGDTKVQETPMIGEIRIQEANINQEKFIKINDIETTSKEVKVSELYIDDPIIVNTERIKTKIDPHNINKKITQEQTEGKLLRVGDNNQHISSMKQYTDQSITTNKGNKRVIKDTPNIDEINRYGLRIDAHSDAVFGEMKREDLDKTITSVAIDQQAKLNLEKREDIKEETNTSNKNNTMKESYDVNEVTESILFGGVRACILLPNGTVSWSAPDTTKCRVKETQEAEERTKNLADITSTPKSVNVDVFTNTVKQLADLVNLALNDTRVAVNLVDVLSNMMDVNDSVVAAGEVENNTSQSIVKTINTFAEKVSVDPGNKVTLHSSNLVVEARVLSPSYGKLKAVFRPYQDQQHEAETEPMIMTRNKRDTNNSSPKGPE</sequence>
<feature type="domain" description="EGF-like" evidence="8">
    <location>
        <begin position="273"/>
        <end position="309"/>
    </location>
</feature>
<feature type="domain" description="EGF-like" evidence="8">
    <location>
        <begin position="154"/>
        <end position="192"/>
    </location>
</feature>
<feature type="disulfide bond" evidence="6">
    <location>
        <begin position="143"/>
        <end position="152"/>
    </location>
</feature>
<evidence type="ECO:0000256" key="7">
    <source>
        <dbReference type="SAM" id="MobiDB-lite"/>
    </source>
</evidence>
<dbReference type="CDD" id="cd00063">
    <property type="entry name" value="FN3"/>
    <property type="match status" value="1"/>
</dbReference>
<feature type="disulfide bond" evidence="6">
    <location>
        <begin position="261"/>
        <end position="270"/>
    </location>
</feature>
<dbReference type="GO" id="GO:0005509">
    <property type="term" value="F:calcium ion binding"/>
    <property type="evidence" value="ECO:0007669"/>
    <property type="project" value="InterPro"/>
</dbReference>
<dbReference type="Pfam" id="PF12661">
    <property type="entry name" value="hEGF"/>
    <property type="match status" value="1"/>
</dbReference>
<dbReference type="FunFam" id="2.10.25.10:FF:000173">
    <property type="entry name" value="Neurogenic locus notch protein 2"/>
    <property type="match status" value="1"/>
</dbReference>
<keyword evidence="11" id="KW-1185">Reference proteome</keyword>
<keyword evidence="2" id="KW-0732">Signal</keyword>
<keyword evidence="3" id="KW-0677">Repeat</keyword>
<dbReference type="SMART" id="SM00181">
    <property type="entry name" value="EGF"/>
    <property type="match status" value="6"/>
</dbReference>
<feature type="disulfide bond" evidence="6">
    <location>
        <begin position="315"/>
        <end position="325"/>
    </location>
</feature>
<accession>A0AAV2QCB0</accession>
<feature type="compositionally biased region" description="Basic and acidic residues" evidence="7">
    <location>
        <begin position="596"/>
        <end position="630"/>
    </location>
</feature>
<dbReference type="Gene3D" id="2.60.40.10">
    <property type="entry name" value="Immunoglobulins"/>
    <property type="match status" value="1"/>
</dbReference>
<dbReference type="InterPro" id="IPR051022">
    <property type="entry name" value="Notch_Cell-Fate_Det"/>
</dbReference>
<feature type="disulfide bond" evidence="6">
    <location>
        <begin position="124"/>
        <end position="141"/>
    </location>
</feature>
<evidence type="ECO:0000256" key="5">
    <source>
        <dbReference type="ARBA" id="ARBA00023180"/>
    </source>
</evidence>
<dbReference type="InterPro" id="IPR000742">
    <property type="entry name" value="EGF"/>
</dbReference>
<keyword evidence="5" id="KW-0325">Glycoprotein</keyword>
<keyword evidence="1 6" id="KW-0245">EGF-like domain</keyword>
<organism evidence="10 11">
    <name type="scientific">Meganyctiphanes norvegica</name>
    <name type="common">Northern krill</name>
    <name type="synonym">Thysanopoda norvegica</name>
    <dbReference type="NCBI Taxonomy" id="48144"/>
    <lineage>
        <taxon>Eukaryota</taxon>
        <taxon>Metazoa</taxon>
        <taxon>Ecdysozoa</taxon>
        <taxon>Arthropoda</taxon>
        <taxon>Crustacea</taxon>
        <taxon>Multicrustacea</taxon>
        <taxon>Malacostraca</taxon>
        <taxon>Eumalacostraca</taxon>
        <taxon>Eucarida</taxon>
        <taxon>Euphausiacea</taxon>
        <taxon>Euphausiidae</taxon>
        <taxon>Meganyctiphanes</taxon>
    </lineage>
</organism>
<feature type="disulfide bond" evidence="6">
    <location>
        <begin position="299"/>
        <end position="308"/>
    </location>
</feature>
<feature type="domain" description="Fibronectin type-III" evidence="9">
    <location>
        <begin position="1"/>
        <end position="117"/>
    </location>
</feature>
<dbReference type="SMART" id="SM00060">
    <property type="entry name" value="FN3"/>
    <property type="match status" value="1"/>
</dbReference>
<feature type="non-terminal residue" evidence="10">
    <location>
        <position position="1"/>
    </location>
</feature>
<dbReference type="PROSITE" id="PS50026">
    <property type="entry name" value="EGF_3"/>
    <property type="match status" value="6"/>
</dbReference>
<dbReference type="InterPro" id="IPR003961">
    <property type="entry name" value="FN3_dom"/>
</dbReference>
<evidence type="ECO:0000256" key="2">
    <source>
        <dbReference type="ARBA" id="ARBA00022729"/>
    </source>
</evidence>
<feature type="disulfide bond" evidence="6">
    <location>
        <begin position="223"/>
        <end position="232"/>
    </location>
</feature>
<dbReference type="FunFam" id="2.10.25.10:FF:000321">
    <property type="entry name" value="Protein delta homolog 1"/>
    <property type="match status" value="1"/>
</dbReference>
<dbReference type="PROSITE" id="PS01186">
    <property type="entry name" value="EGF_2"/>
    <property type="match status" value="6"/>
</dbReference>
<dbReference type="GO" id="GO:0005886">
    <property type="term" value="C:plasma membrane"/>
    <property type="evidence" value="ECO:0007669"/>
    <property type="project" value="UniProtKB-ARBA"/>
</dbReference>
<name>A0AAV2QCB0_MEGNR</name>
<feature type="domain" description="EGF-like" evidence="8">
    <location>
        <begin position="193"/>
        <end position="233"/>
    </location>
</feature>
<evidence type="ECO:0000256" key="1">
    <source>
        <dbReference type="ARBA" id="ARBA00022536"/>
    </source>
</evidence>
<dbReference type="Gene3D" id="2.10.25.10">
    <property type="entry name" value="Laminin"/>
    <property type="match status" value="5"/>
</dbReference>
<dbReference type="InterPro" id="IPR013032">
    <property type="entry name" value="EGF-like_CS"/>
</dbReference>
<dbReference type="GO" id="GO:0032991">
    <property type="term" value="C:protein-containing complex"/>
    <property type="evidence" value="ECO:0007669"/>
    <property type="project" value="TreeGrafter"/>
</dbReference>
<dbReference type="SUPFAM" id="SSF49265">
    <property type="entry name" value="Fibronectin type III"/>
    <property type="match status" value="1"/>
</dbReference>
<dbReference type="InterPro" id="IPR001881">
    <property type="entry name" value="EGF-like_Ca-bd_dom"/>
</dbReference>
<evidence type="ECO:0000256" key="6">
    <source>
        <dbReference type="PROSITE-ProRule" id="PRU00076"/>
    </source>
</evidence>
<evidence type="ECO:0000313" key="11">
    <source>
        <dbReference type="Proteomes" id="UP001497623"/>
    </source>
</evidence>
<dbReference type="PROSITE" id="PS50853">
    <property type="entry name" value="FN3"/>
    <property type="match status" value="1"/>
</dbReference>
<feature type="region of interest" description="Disordered" evidence="7">
    <location>
        <begin position="586"/>
        <end position="630"/>
    </location>
</feature>
<dbReference type="InterPro" id="IPR000152">
    <property type="entry name" value="EGF-type_Asp/Asn_hydroxyl_site"/>
</dbReference>
<evidence type="ECO:0000259" key="9">
    <source>
        <dbReference type="PROSITE" id="PS50853"/>
    </source>
</evidence>
<dbReference type="CDD" id="cd00054">
    <property type="entry name" value="EGF_CA"/>
    <property type="match status" value="6"/>
</dbReference>
<evidence type="ECO:0000259" key="8">
    <source>
        <dbReference type="PROSITE" id="PS50026"/>
    </source>
</evidence>
<protein>
    <submittedName>
        <fullName evidence="10">Uncharacterized protein</fullName>
    </submittedName>
</protein>
<dbReference type="Pfam" id="PF00008">
    <property type="entry name" value="EGF"/>
    <property type="match status" value="3"/>
</dbReference>
<dbReference type="PROSITE" id="PS00022">
    <property type="entry name" value="EGF_1"/>
    <property type="match status" value="6"/>
</dbReference>